<proteinExistence type="predicted"/>
<dbReference type="AlphaFoldDB" id="A0A764QS22"/>
<reference evidence="2" key="1">
    <citation type="journal article" date="2018" name="Genome Biol.">
        <title>SKESA: strategic k-mer extension for scrupulous assemblies.</title>
        <authorList>
            <person name="Souvorov A."/>
            <person name="Agarwala R."/>
            <person name="Lipman D.J."/>
        </authorList>
    </citation>
    <scope>NUCLEOTIDE SEQUENCE</scope>
    <source>
        <strain evidence="2">MA.JM_02/56</strain>
    </source>
</reference>
<keyword evidence="1" id="KW-0732">Signal</keyword>
<feature type="signal peptide" evidence="1">
    <location>
        <begin position="1"/>
        <end position="24"/>
    </location>
</feature>
<accession>A0A764QS22</accession>
<evidence type="ECO:0000313" key="2">
    <source>
        <dbReference type="EMBL" id="HAG5044606.1"/>
    </source>
</evidence>
<evidence type="ECO:0000256" key="1">
    <source>
        <dbReference type="SAM" id="SignalP"/>
    </source>
</evidence>
<comment type="caution">
    <text evidence="2">The sequence shown here is derived from an EMBL/GenBank/DDBJ whole genome shotgun (WGS) entry which is preliminary data.</text>
</comment>
<dbReference type="EMBL" id="DAAYOF010000002">
    <property type="protein sequence ID" value="HAG5044606.1"/>
    <property type="molecule type" value="Genomic_DNA"/>
</dbReference>
<organism evidence="2">
    <name type="scientific">Salmonella enterica</name>
    <name type="common">Salmonella choleraesuis</name>
    <dbReference type="NCBI Taxonomy" id="28901"/>
    <lineage>
        <taxon>Bacteria</taxon>
        <taxon>Pseudomonadati</taxon>
        <taxon>Pseudomonadota</taxon>
        <taxon>Gammaproteobacteria</taxon>
        <taxon>Enterobacterales</taxon>
        <taxon>Enterobacteriaceae</taxon>
        <taxon>Salmonella</taxon>
    </lineage>
</organism>
<name>A0A764QS22_SALER</name>
<dbReference type="Gene3D" id="2.40.160.60">
    <property type="entry name" value="Outer membrane protein transport protein (OMPP1/FadL/TodX)"/>
    <property type="match status" value="1"/>
</dbReference>
<gene>
    <name evidence="2" type="ORF">G8639_001647</name>
</gene>
<sequence>MMMKKHITRTLIASAVLFSFNSTAATSYFEARNDAMGGTGVASSHYGVAPLANPALLTKSGAKDDFSLLLPSVGAQLSDPGNITDNADKISDDWKAFERAVDAQSGVPQTAARLKAQLQDFRHTHADAQVGASAVAALPGDTLAAALMLKTFGTVSVDGKVSDADLNYLESIADSGSQDVDKNRLTSQAFARAALITDVGVALATELETAGQKWSLGFTPKFQRVDLFNYNVLVKNYDSSAFRGDRYHNTKNGINADIGASMDLDDNWTLGLVAQNLIPRSIETKEVNGVTETFRIRPQVTTGVSWHNDIFTTALDVDLTPASSFTSDSKRQFAAVGAEFNVWKWAQLRTGYRQNLASNNGSAFTAGIGLSPFDVVHLDIAGLAGTDNTYGAVAQLSVTF</sequence>
<dbReference type="InterPro" id="IPR032811">
    <property type="entry name" value="Put_conjugal_transfer"/>
</dbReference>
<protein>
    <submittedName>
        <fullName evidence="2">Conjugal transfer protein TraF</fullName>
    </submittedName>
</protein>
<reference evidence="2" key="2">
    <citation type="submission" date="2020-02" db="EMBL/GenBank/DDBJ databases">
        <authorList>
            <consortium name="NCBI Pathogen Detection Project"/>
        </authorList>
    </citation>
    <scope>NUCLEOTIDE SEQUENCE</scope>
    <source>
        <strain evidence="2">MA.JM_02/56</strain>
    </source>
</reference>
<feature type="chain" id="PRO_5028004265" evidence="1">
    <location>
        <begin position="25"/>
        <end position="400"/>
    </location>
</feature>
<dbReference type="Pfam" id="PF13729">
    <property type="entry name" value="TraF_2"/>
    <property type="match status" value="1"/>
</dbReference>